<dbReference type="Proteomes" id="UP000195602">
    <property type="component" value="Unassembled WGS sequence"/>
</dbReference>
<dbReference type="Pfam" id="PF16884">
    <property type="entry name" value="ADH_N_2"/>
    <property type="match status" value="1"/>
</dbReference>
<dbReference type="EMBL" id="LYUB02000014">
    <property type="protein sequence ID" value="OVF07264.1"/>
    <property type="molecule type" value="Genomic_DNA"/>
</dbReference>
<keyword evidence="3" id="KW-0347">Helicase</keyword>
<proteinExistence type="predicted"/>
<dbReference type="CDD" id="cd05288">
    <property type="entry name" value="PGDH"/>
    <property type="match status" value="1"/>
</dbReference>
<dbReference type="GO" id="GO:0016628">
    <property type="term" value="F:oxidoreductase activity, acting on the CH-CH group of donors, NAD or NADP as acceptor"/>
    <property type="evidence" value="ECO:0007669"/>
    <property type="project" value="InterPro"/>
</dbReference>
<keyword evidence="1" id="KW-0560">Oxidoreductase</keyword>
<keyword evidence="3" id="KW-0547">Nucleotide-binding</keyword>
<dbReference type="Gene3D" id="3.40.50.720">
    <property type="entry name" value="NAD(P)-binding Rossmann-like Domain"/>
    <property type="match status" value="1"/>
</dbReference>
<dbReference type="InterPro" id="IPR036291">
    <property type="entry name" value="NAD(P)-bd_dom_sf"/>
</dbReference>
<name>A0AA91T0L8_CLALS</name>
<dbReference type="FunFam" id="3.40.50.720:FF:000121">
    <property type="entry name" value="Prostaglandin reductase 2"/>
    <property type="match status" value="1"/>
</dbReference>
<dbReference type="InterPro" id="IPR041694">
    <property type="entry name" value="ADH_N_2"/>
</dbReference>
<dbReference type="AlphaFoldDB" id="A0AA91T0L8"/>
<evidence type="ECO:0000259" key="2">
    <source>
        <dbReference type="SMART" id="SM00829"/>
    </source>
</evidence>
<evidence type="ECO:0000256" key="1">
    <source>
        <dbReference type="ARBA" id="ARBA00023002"/>
    </source>
</evidence>
<keyword evidence="3" id="KW-0067">ATP-binding</keyword>
<accession>A0AA91T0L8</accession>
<dbReference type="PANTHER" id="PTHR43205">
    <property type="entry name" value="PROSTAGLANDIN REDUCTASE"/>
    <property type="match status" value="1"/>
</dbReference>
<dbReference type="PANTHER" id="PTHR43205:SF19">
    <property type="entry name" value="ENOYL REDUCTASE (ER) DOMAIN-CONTAINING PROTEIN"/>
    <property type="match status" value="1"/>
</dbReference>
<evidence type="ECO:0000313" key="3">
    <source>
        <dbReference type="EMBL" id="OVF07264.1"/>
    </source>
</evidence>
<protein>
    <submittedName>
        <fullName evidence="3">ATP-dependent DNA helicase</fullName>
    </submittedName>
</protein>
<feature type="domain" description="Enoyl reductase (ER)" evidence="2">
    <location>
        <begin position="19"/>
        <end position="350"/>
    </location>
</feature>
<comment type="caution">
    <text evidence="3">The sequence shown here is derived from an EMBL/GenBank/DDBJ whole genome shotgun (WGS) entry which is preliminary data.</text>
</comment>
<dbReference type="KEGG" id="clus:A9F13_14g00990"/>
<sequence>MVSIVLENPPSGKVNLAYGEPDSTFKVDKSDSTPELKDGELLVKVLYLSNDPTQRTWMAANQDASRSYQAPMLKGDVVRSLGLGEVLESKSAKFQKGDIVSGLLGWQDKIAVSEARIFNKVDTSSGLPLPTFLSSLGMTGLTAYFGLSEVGQLKEGQTVLISAASGATGSMAVQIAKHIFKAAKVIGIAGSDEKCKWVESLGADYCVNYRNDDWKTKLSEYIGKDYVDVYYDNVGGDMLSFALKHVKRYGRVIACGAISGYNDSSKFAVTTWSEIVTNRLTVQGFIVSDFSAKFPQGIAAIVGAIKEGKISVTEGAHVEDLSKEENPLEKVPSTWYKLFTDEKPKGKLVTKIA</sequence>
<dbReference type="InterPro" id="IPR045010">
    <property type="entry name" value="MDR_fam"/>
</dbReference>
<dbReference type="Gene3D" id="3.90.180.10">
    <property type="entry name" value="Medium-chain alcohol dehydrogenases, catalytic domain"/>
    <property type="match status" value="1"/>
</dbReference>
<dbReference type="InterPro" id="IPR011032">
    <property type="entry name" value="GroES-like_sf"/>
</dbReference>
<dbReference type="SMART" id="SM00829">
    <property type="entry name" value="PKS_ER"/>
    <property type="match status" value="1"/>
</dbReference>
<dbReference type="GO" id="GO:0004386">
    <property type="term" value="F:helicase activity"/>
    <property type="evidence" value="ECO:0007669"/>
    <property type="project" value="UniProtKB-KW"/>
</dbReference>
<dbReference type="SUPFAM" id="SSF50129">
    <property type="entry name" value="GroES-like"/>
    <property type="match status" value="1"/>
</dbReference>
<dbReference type="InterPro" id="IPR020843">
    <property type="entry name" value="ER"/>
</dbReference>
<reference evidence="3 4" key="1">
    <citation type="submission" date="2017-04" db="EMBL/GenBank/DDBJ databases">
        <title>Draft genome of the yeast Clavispora lusitaniae type strain CBS 6936.</title>
        <authorList>
            <person name="Durrens P."/>
            <person name="Klopp C."/>
            <person name="Biteau N."/>
            <person name="Fitton-Ouhabi V."/>
            <person name="Dementhon K."/>
            <person name="Accoceberry I."/>
            <person name="Sherman D.J."/>
            <person name="Noel T."/>
        </authorList>
    </citation>
    <scope>NUCLEOTIDE SEQUENCE [LARGE SCALE GENOMIC DNA]</scope>
    <source>
        <strain evidence="3 4">CBS 6936</strain>
    </source>
</reference>
<dbReference type="Pfam" id="PF00107">
    <property type="entry name" value="ADH_zinc_N"/>
    <property type="match status" value="1"/>
</dbReference>
<dbReference type="SUPFAM" id="SSF51735">
    <property type="entry name" value="NAD(P)-binding Rossmann-fold domains"/>
    <property type="match status" value="1"/>
</dbReference>
<organism evidence="3 4">
    <name type="scientific">Clavispora lusitaniae</name>
    <name type="common">Candida lusitaniae</name>
    <dbReference type="NCBI Taxonomy" id="36911"/>
    <lineage>
        <taxon>Eukaryota</taxon>
        <taxon>Fungi</taxon>
        <taxon>Dikarya</taxon>
        <taxon>Ascomycota</taxon>
        <taxon>Saccharomycotina</taxon>
        <taxon>Pichiomycetes</taxon>
        <taxon>Metschnikowiaceae</taxon>
        <taxon>Clavispora</taxon>
    </lineage>
</organism>
<gene>
    <name evidence="3" type="ORF">A9F13_14g00990</name>
</gene>
<evidence type="ECO:0000313" key="4">
    <source>
        <dbReference type="Proteomes" id="UP000195602"/>
    </source>
</evidence>
<dbReference type="InterPro" id="IPR013149">
    <property type="entry name" value="ADH-like_C"/>
</dbReference>
<keyword evidence="3" id="KW-0378">Hydrolase</keyword>